<feature type="region of interest" description="Disordered" evidence="1">
    <location>
        <begin position="1"/>
        <end position="134"/>
    </location>
</feature>
<feature type="compositionally biased region" description="Polar residues" evidence="1">
    <location>
        <begin position="1"/>
        <end position="15"/>
    </location>
</feature>
<feature type="compositionally biased region" description="Polar residues" evidence="1">
    <location>
        <begin position="61"/>
        <end position="76"/>
    </location>
</feature>
<evidence type="ECO:0000256" key="1">
    <source>
        <dbReference type="SAM" id="MobiDB-lite"/>
    </source>
</evidence>
<feature type="compositionally biased region" description="Polar residues" evidence="1">
    <location>
        <begin position="29"/>
        <end position="50"/>
    </location>
</feature>
<feature type="compositionally biased region" description="Polar residues" evidence="1">
    <location>
        <begin position="113"/>
        <end position="125"/>
    </location>
</feature>
<evidence type="ECO:0000313" key="3">
    <source>
        <dbReference type="Proteomes" id="UP000501690"/>
    </source>
</evidence>
<evidence type="ECO:0000313" key="2">
    <source>
        <dbReference type="EMBL" id="QCE03427.1"/>
    </source>
</evidence>
<feature type="compositionally biased region" description="Polar residues" evidence="1">
    <location>
        <begin position="83"/>
        <end position="92"/>
    </location>
</feature>
<dbReference type="EMBL" id="CP039352">
    <property type="protein sequence ID" value="QCE03427.1"/>
    <property type="molecule type" value="Genomic_DNA"/>
</dbReference>
<dbReference type="Proteomes" id="UP000501690">
    <property type="component" value="Linkage Group LG8"/>
</dbReference>
<organism evidence="2 3">
    <name type="scientific">Vigna unguiculata</name>
    <name type="common">Cowpea</name>
    <dbReference type="NCBI Taxonomy" id="3917"/>
    <lineage>
        <taxon>Eukaryota</taxon>
        <taxon>Viridiplantae</taxon>
        <taxon>Streptophyta</taxon>
        <taxon>Embryophyta</taxon>
        <taxon>Tracheophyta</taxon>
        <taxon>Spermatophyta</taxon>
        <taxon>Magnoliopsida</taxon>
        <taxon>eudicotyledons</taxon>
        <taxon>Gunneridae</taxon>
        <taxon>Pentapetalae</taxon>
        <taxon>rosids</taxon>
        <taxon>fabids</taxon>
        <taxon>Fabales</taxon>
        <taxon>Fabaceae</taxon>
        <taxon>Papilionoideae</taxon>
        <taxon>50 kb inversion clade</taxon>
        <taxon>NPAAA clade</taxon>
        <taxon>indigoferoid/millettioid clade</taxon>
        <taxon>Phaseoleae</taxon>
        <taxon>Vigna</taxon>
    </lineage>
</organism>
<accession>A0A4D6MU72</accession>
<reference evidence="2 3" key="1">
    <citation type="submission" date="2019-04" db="EMBL/GenBank/DDBJ databases">
        <title>An improved genome assembly and genetic linkage map for asparagus bean, Vigna unguiculata ssp. sesquipedialis.</title>
        <authorList>
            <person name="Xia Q."/>
            <person name="Zhang R."/>
            <person name="Dong Y."/>
        </authorList>
    </citation>
    <scope>NUCLEOTIDE SEQUENCE [LARGE SCALE GENOMIC DNA]</scope>
    <source>
        <tissue evidence="2">Leaf</tissue>
    </source>
</reference>
<keyword evidence="3" id="KW-1185">Reference proteome</keyword>
<protein>
    <submittedName>
        <fullName evidence="2">Uncharacterized protein</fullName>
    </submittedName>
</protein>
<dbReference type="AlphaFoldDB" id="A0A4D6MU72"/>
<name>A0A4D6MU72_VIGUN</name>
<gene>
    <name evidence="2" type="ORF">DEO72_LG8g1451</name>
</gene>
<proteinExistence type="predicted"/>
<sequence length="134" mass="14862">MSQDYQTRQLNTEEGNLSGPIRAGHNQHTHTGNTRQPEPTLKSSSRSSAIPSHKSRDVIPSHNSRITTCLTPIPSHNSRDTFRATTQGTPTSRPLRYRRSLVDHAHQRKPNIFASTTSPSATHELSSAPCFHTT</sequence>